<gene>
    <name evidence="1" type="ORF">E1N52_00095</name>
</gene>
<evidence type="ECO:0000313" key="1">
    <source>
        <dbReference type="EMBL" id="TDG10698.1"/>
    </source>
</evidence>
<sequence>MASFEPSSTVKFMQALMREAIPGSSFGAHFRRTRIWLYAVAHPRAARHWFAALAGNPLLADLVRRDRRVAELPFHSFGDIRASATVRAAALRDHFALASRLLDTQFLHRLYVEEESYVLAQHDTFCVELRKVTRCRREGLLTVAFRDAADGIDLAWATVTLLERANAHVELFIGGLQGPSGTQRERVRAATRTGNGLRPKAAVIEAVCALGRCLGIARLTAIARHAHISSAKADVFVADYDAFWRELGGIEADGLFELPRAPRHREITEVPSNKRSAFRRRQALIAEMNRQIEHNIARVLSSESGRG</sequence>
<dbReference type="RefSeq" id="WP_133179049.1">
    <property type="nucleotide sequence ID" value="NZ_SMOD01000001.1"/>
</dbReference>
<dbReference type="Proteomes" id="UP000295606">
    <property type="component" value="Unassembled WGS sequence"/>
</dbReference>
<name>A0A4R5LLU7_9BURK</name>
<protein>
    <submittedName>
        <fullName evidence="1">DUF535 domain-containing protein</fullName>
    </submittedName>
</protein>
<organism evidence="1 2">
    <name type="scientific">Paraburkholderia guartelaensis</name>
    <dbReference type="NCBI Taxonomy" id="2546446"/>
    <lineage>
        <taxon>Bacteria</taxon>
        <taxon>Pseudomonadati</taxon>
        <taxon>Pseudomonadota</taxon>
        <taxon>Betaproteobacteria</taxon>
        <taxon>Burkholderiales</taxon>
        <taxon>Burkholderiaceae</taxon>
        <taxon>Paraburkholderia</taxon>
    </lineage>
</organism>
<reference evidence="1 2" key="1">
    <citation type="submission" date="2019-03" db="EMBL/GenBank/DDBJ databases">
        <title>Paraburkholderia sp. isolated from native Mimosa gymnas in Guartela State Park, Brazil.</title>
        <authorList>
            <person name="Paulitsch F."/>
            <person name="Hungria M."/>
            <person name="Delamuta J.R.M."/>
            <person name="Ribeiro R.A."/>
            <person name="Dall'Agnol R."/>
            <person name="Silva J.S.B."/>
        </authorList>
    </citation>
    <scope>NUCLEOTIDE SEQUENCE [LARGE SCALE GENOMIC DNA]</scope>
    <source>
        <strain evidence="1 2">CNPSo 3008</strain>
    </source>
</reference>
<dbReference type="EMBL" id="SMOD01000001">
    <property type="protein sequence ID" value="TDG10698.1"/>
    <property type="molecule type" value="Genomic_DNA"/>
</dbReference>
<evidence type="ECO:0000313" key="2">
    <source>
        <dbReference type="Proteomes" id="UP000295606"/>
    </source>
</evidence>
<dbReference type="PANTHER" id="PTHR38785">
    <property type="entry name" value="HOMOLOG OF VIRK"/>
    <property type="match status" value="1"/>
</dbReference>
<proteinExistence type="predicted"/>
<accession>A0A4R5LLU7</accession>
<comment type="caution">
    <text evidence="1">The sequence shown here is derived from an EMBL/GenBank/DDBJ whole genome shotgun (WGS) entry which is preliminary data.</text>
</comment>
<dbReference type="PANTHER" id="PTHR38785:SF1">
    <property type="entry name" value="HOMOLOG OF VIRK"/>
    <property type="match status" value="1"/>
</dbReference>
<dbReference type="OrthoDB" id="1238765at2"/>
<dbReference type="GO" id="GO:0006974">
    <property type="term" value="P:DNA damage response"/>
    <property type="evidence" value="ECO:0007669"/>
    <property type="project" value="TreeGrafter"/>
</dbReference>
<dbReference type="AlphaFoldDB" id="A0A4R5LLU7"/>
<dbReference type="Pfam" id="PF04393">
    <property type="entry name" value="DUF535"/>
    <property type="match status" value="1"/>
</dbReference>
<dbReference type="InterPro" id="IPR007488">
    <property type="entry name" value="DUF535"/>
</dbReference>